<dbReference type="Pfam" id="PF12900">
    <property type="entry name" value="Pyridox_ox_2"/>
    <property type="match status" value="1"/>
</dbReference>
<protein>
    <recommendedName>
        <fullName evidence="3">Pyridoxamine 5'-phosphate oxidase putative domain-containing protein</fullName>
    </recommendedName>
</protein>
<dbReference type="InterPro" id="IPR012349">
    <property type="entry name" value="Split_barrel_FMN-bd"/>
</dbReference>
<dbReference type="Gene3D" id="2.30.110.10">
    <property type="entry name" value="Electron Transport, Fmn-binding Protein, Chain A"/>
    <property type="match status" value="1"/>
</dbReference>
<dbReference type="SUPFAM" id="SSF50475">
    <property type="entry name" value="FMN-binding split barrel"/>
    <property type="match status" value="1"/>
</dbReference>
<sequence length="165" mass="18724">ESCENRDYSNGGRKMRKKEREITDTAAIESIILKSSVCRLAMSENDRPYIVPLCFGYKDNVLYFHSAREGKKVDILRKNSKVCFEFDTDHEIVSSESPCKWTMKYRSVIGKGKASLIQDPEAKPKAFDIIMHHYSDKLSAYSEAGLDNSLIIKVEIESMTGKQSG</sequence>
<organism evidence="2">
    <name type="scientific">marine sediment metagenome</name>
    <dbReference type="NCBI Taxonomy" id="412755"/>
    <lineage>
        <taxon>unclassified sequences</taxon>
        <taxon>metagenomes</taxon>
        <taxon>ecological metagenomes</taxon>
    </lineage>
</organism>
<feature type="region of interest" description="Disordered" evidence="1">
    <location>
        <begin position="1"/>
        <end position="20"/>
    </location>
</feature>
<dbReference type="AlphaFoldDB" id="X1HPL4"/>
<dbReference type="PANTHER" id="PTHR34071">
    <property type="entry name" value="5-NITROIMIDAZOLE ANTIBIOTICS RESISTANCE PROTEIN, NIMA-FAMILY-RELATED PROTEIN-RELATED"/>
    <property type="match status" value="1"/>
</dbReference>
<reference evidence="2" key="1">
    <citation type="journal article" date="2014" name="Front. Microbiol.">
        <title>High frequency of phylogenetically diverse reductive dehalogenase-homologous genes in deep subseafloor sedimentary metagenomes.</title>
        <authorList>
            <person name="Kawai M."/>
            <person name="Futagami T."/>
            <person name="Toyoda A."/>
            <person name="Takaki Y."/>
            <person name="Nishi S."/>
            <person name="Hori S."/>
            <person name="Arai W."/>
            <person name="Tsubouchi T."/>
            <person name="Morono Y."/>
            <person name="Uchiyama I."/>
            <person name="Ito T."/>
            <person name="Fujiyama A."/>
            <person name="Inagaki F."/>
            <person name="Takami H."/>
        </authorList>
    </citation>
    <scope>NUCLEOTIDE SEQUENCE</scope>
    <source>
        <strain evidence="2">Expedition CK06-06</strain>
    </source>
</reference>
<evidence type="ECO:0000313" key="2">
    <source>
        <dbReference type="EMBL" id="GAH72081.1"/>
    </source>
</evidence>
<name>X1HPL4_9ZZZZ</name>
<comment type="caution">
    <text evidence="2">The sequence shown here is derived from an EMBL/GenBank/DDBJ whole genome shotgun (WGS) entry which is preliminary data.</text>
</comment>
<dbReference type="EMBL" id="BARU01025919">
    <property type="protein sequence ID" value="GAH72081.1"/>
    <property type="molecule type" value="Genomic_DNA"/>
</dbReference>
<dbReference type="InterPro" id="IPR024747">
    <property type="entry name" value="Pyridox_Oxase-rel"/>
</dbReference>
<proteinExistence type="predicted"/>
<dbReference type="PANTHER" id="PTHR34071:SF2">
    <property type="entry name" value="FLAVIN-NUCLEOTIDE-BINDING PROTEIN"/>
    <property type="match status" value="1"/>
</dbReference>
<gene>
    <name evidence="2" type="ORF">S03H2_41701</name>
</gene>
<accession>X1HPL4</accession>
<evidence type="ECO:0000256" key="1">
    <source>
        <dbReference type="SAM" id="MobiDB-lite"/>
    </source>
</evidence>
<evidence type="ECO:0008006" key="3">
    <source>
        <dbReference type="Google" id="ProtNLM"/>
    </source>
</evidence>
<feature type="non-terminal residue" evidence="2">
    <location>
        <position position="1"/>
    </location>
</feature>